<dbReference type="InterPro" id="IPR015889">
    <property type="entry name" value="Intradiol_dOase_core"/>
</dbReference>
<reference evidence="2" key="1">
    <citation type="journal article" date="2021" name="Nat. Commun.">
        <title>Genetic determinants of endophytism in the Arabidopsis root mycobiome.</title>
        <authorList>
            <person name="Mesny F."/>
            <person name="Miyauchi S."/>
            <person name="Thiergart T."/>
            <person name="Pickel B."/>
            <person name="Atanasova L."/>
            <person name="Karlsson M."/>
            <person name="Huettel B."/>
            <person name="Barry K.W."/>
            <person name="Haridas S."/>
            <person name="Chen C."/>
            <person name="Bauer D."/>
            <person name="Andreopoulos W."/>
            <person name="Pangilinan J."/>
            <person name="LaButti K."/>
            <person name="Riley R."/>
            <person name="Lipzen A."/>
            <person name="Clum A."/>
            <person name="Drula E."/>
            <person name="Henrissat B."/>
            <person name="Kohler A."/>
            <person name="Grigoriev I.V."/>
            <person name="Martin F.M."/>
            <person name="Hacquard S."/>
        </authorList>
    </citation>
    <scope>NUCLEOTIDE SEQUENCE</scope>
    <source>
        <strain evidence="2">MPI-CAGE-AT-0023</strain>
    </source>
</reference>
<feature type="domain" description="Catechol dioxygenase N-terminal" evidence="1">
    <location>
        <begin position="33"/>
        <end position="68"/>
    </location>
</feature>
<dbReference type="AlphaFoldDB" id="A0A9P9KC34"/>
<organism evidence="2 3">
    <name type="scientific">Fusarium redolens</name>
    <dbReference type="NCBI Taxonomy" id="48865"/>
    <lineage>
        <taxon>Eukaryota</taxon>
        <taxon>Fungi</taxon>
        <taxon>Dikarya</taxon>
        <taxon>Ascomycota</taxon>
        <taxon>Pezizomycotina</taxon>
        <taxon>Sordariomycetes</taxon>
        <taxon>Hypocreomycetidae</taxon>
        <taxon>Hypocreales</taxon>
        <taxon>Nectriaceae</taxon>
        <taxon>Fusarium</taxon>
        <taxon>Fusarium redolens species complex</taxon>
    </lineage>
</organism>
<accession>A0A9P9KC34</accession>
<dbReference type="EMBL" id="JAGMUX010000010">
    <property type="protein sequence ID" value="KAH7247574.1"/>
    <property type="molecule type" value="Genomic_DNA"/>
</dbReference>
<dbReference type="GO" id="GO:0018576">
    <property type="term" value="F:catechol 1,2-dioxygenase activity"/>
    <property type="evidence" value="ECO:0007669"/>
    <property type="project" value="InterPro"/>
</dbReference>
<dbReference type="GO" id="GO:0005506">
    <property type="term" value="F:iron ion binding"/>
    <property type="evidence" value="ECO:0007669"/>
    <property type="project" value="InterPro"/>
</dbReference>
<evidence type="ECO:0000313" key="2">
    <source>
        <dbReference type="EMBL" id="KAH7247574.1"/>
    </source>
</evidence>
<dbReference type="Proteomes" id="UP000720189">
    <property type="component" value="Unassembled WGS sequence"/>
</dbReference>
<dbReference type="GeneID" id="70223091"/>
<dbReference type="OrthoDB" id="5238185at2759"/>
<evidence type="ECO:0000259" key="1">
    <source>
        <dbReference type="Pfam" id="PF04444"/>
    </source>
</evidence>
<dbReference type="GO" id="GO:0009712">
    <property type="term" value="P:catechol-containing compound metabolic process"/>
    <property type="evidence" value="ECO:0007669"/>
    <property type="project" value="InterPro"/>
</dbReference>
<dbReference type="InterPro" id="IPR007535">
    <property type="entry name" value="Catechol_dOase_N"/>
</dbReference>
<gene>
    <name evidence="2" type="ORF">BKA55DRAFT_572309</name>
</gene>
<protein>
    <recommendedName>
        <fullName evidence="1">Catechol dioxygenase N-terminal domain-containing protein</fullName>
    </recommendedName>
</protein>
<name>A0A9P9KC34_FUSRE</name>
<sequence length="78" mass="9152">MDPKKVTIPPLKDLTIGNITENVKLVNSTNPSPRFKFLLERLVVHLHDYARETRLSQDEWFQAIQFLTIQDHLMHNPT</sequence>
<proteinExistence type="predicted"/>
<dbReference type="RefSeq" id="XP_046048157.1">
    <property type="nucleotide sequence ID" value="XM_046193137.1"/>
</dbReference>
<dbReference type="Gene3D" id="2.60.130.10">
    <property type="entry name" value="Aromatic compound dioxygenase"/>
    <property type="match status" value="1"/>
</dbReference>
<keyword evidence="3" id="KW-1185">Reference proteome</keyword>
<dbReference type="Pfam" id="PF04444">
    <property type="entry name" value="Dioxygenase_N"/>
    <property type="match status" value="1"/>
</dbReference>
<dbReference type="SUPFAM" id="SSF49482">
    <property type="entry name" value="Aromatic compound dioxygenase"/>
    <property type="match status" value="1"/>
</dbReference>
<comment type="caution">
    <text evidence="2">The sequence shown here is derived from an EMBL/GenBank/DDBJ whole genome shotgun (WGS) entry which is preliminary data.</text>
</comment>
<evidence type="ECO:0000313" key="3">
    <source>
        <dbReference type="Proteomes" id="UP000720189"/>
    </source>
</evidence>